<evidence type="ECO:0000256" key="1">
    <source>
        <dbReference type="SAM" id="MobiDB-lite"/>
    </source>
</evidence>
<evidence type="ECO:0000313" key="4">
    <source>
        <dbReference type="Proteomes" id="UP000217103"/>
    </source>
</evidence>
<dbReference type="AlphaFoldDB" id="A0A1H1GMY3"/>
<sequence length="289" mass="30529">MPENRIAPSSRPPRRTAPATANPPSPAPRDPFRALSLIPAHDASRECARPGHGEAVPPLPIPQGARSRLFGAALCTLMCTGVFAAPAAHAEVRTETGAAESAKTATARGGAAPPKNTDDGGGKKVTAQDVIDLALKQVGISENAYGGGTKFHEWYMSSPRARETLNRDGGRLQDYANAPWCAMFVSWLGSKLGIESTMGWDAYTVTHAAWFRDNGRWGTKNASPGAVVFFDWSGGKAISGIDHVGIVVKDNGDGTITTVEGNTGNGRVETRVRPKSVVVGYGYPEYADD</sequence>
<proteinExistence type="predicted"/>
<dbReference type="InterPro" id="IPR007921">
    <property type="entry name" value="CHAP_dom"/>
</dbReference>
<accession>A0A1H1GMY3</accession>
<dbReference type="Gene3D" id="3.90.1720.10">
    <property type="entry name" value="endopeptidase domain like (from Nostoc punctiforme)"/>
    <property type="match status" value="1"/>
</dbReference>
<protein>
    <submittedName>
        <fullName evidence="3">CHAP domain-containing protein</fullName>
    </submittedName>
</protein>
<feature type="domain" description="Peptidase C51" evidence="2">
    <location>
        <begin position="175"/>
        <end position="262"/>
    </location>
</feature>
<feature type="region of interest" description="Disordered" evidence="1">
    <location>
        <begin position="96"/>
        <end position="123"/>
    </location>
</feature>
<evidence type="ECO:0000259" key="2">
    <source>
        <dbReference type="Pfam" id="PF05257"/>
    </source>
</evidence>
<dbReference type="STRING" id="35622.SAMN04489764_3694"/>
<reference evidence="3 4" key="1">
    <citation type="submission" date="2016-10" db="EMBL/GenBank/DDBJ databases">
        <authorList>
            <person name="de Groot N.N."/>
        </authorList>
    </citation>
    <scope>NUCLEOTIDE SEQUENCE [LARGE SCALE GENOMIC DNA]</scope>
    <source>
        <strain evidence="3 4">DSM 43794</strain>
    </source>
</reference>
<keyword evidence="4" id="KW-1185">Reference proteome</keyword>
<feature type="region of interest" description="Disordered" evidence="1">
    <location>
        <begin position="1"/>
        <end position="35"/>
    </location>
</feature>
<name>A0A1H1GMY3_9ACTN</name>
<dbReference type="InterPro" id="IPR038765">
    <property type="entry name" value="Papain-like_cys_pep_sf"/>
</dbReference>
<evidence type="ECO:0000313" key="3">
    <source>
        <dbReference type="EMBL" id="SDR14491.1"/>
    </source>
</evidence>
<dbReference type="Pfam" id="PF05257">
    <property type="entry name" value="CHAP"/>
    <property type="match status" value="1"/>
</dbReference>
<dbReference type="EMBL" id="FNKK01000002">
    <property type="protein sequence ID" value="SDR14491.1"/>
    <property type="molecule type" value="Genomic_DNA"/>
</dbReference>
<dbReference type="SUPFAM" id="SSF54001">
    <property type="entry name" value="Cysteine proteinases"/>
    <property type="match status" value="1"/>
</dbReference>
<organism evidence="3 4">
    <name type="scientific">Thermostaphylospora chromogena</name>
    <dbReference type="NCBI Taxonomy" id="35622"/>
    <lineage>
        <taxon>Bacteria</taxon>
        <taxon>Bacillati</taxon>
        <taxon>Actinomycetota</taxon>
        <taxon>Actinomycetes</taxon>
        <taxon>Streptosporangiales</taxon>
        <taxon>Thermomonosporaceae</taxon>
        <taxon>Thermostaphylospora</taxon>
    </lineage>
</organism>
<dbReference type="RefSeq" id="WP_242659388.1">
    <property type="nucleotide sequence ID" value="NZ_FNKK01000002.1"/>
</dbReference>
<gene>
    <name evidence="3" type="ORF">SAMN04489764_3694</name>
</gene>
<dbReference type="Proteomes" id="UP000217103">
    <property type="component" value="Unassembled WGS sequence"/>
</dbReference>